<sequence>MSQQTTANRPYHSQQSSQPKAGEALVQTRGYTHLLQIGSATDLPTSSDSGLWRRVAQFQETAGIVSHYLFSKGGQYGHLDNYEESATTDNKKSTSLAYLAVQQTLAGLVPENLAMVANLLTSVGKPLDDRKLQLEEVVAFLSRAGKRRHNAPNKYVDAAQNQFITLLWNDLSHPPTVDLNPKHRFRKADGSDNNLTGDPLLGAANQPYSRSVRPVHPVPTHIAEPEDMFDAILRRPTGYEGFTPHPARISSLFFGFANIVIHDIFWTNNREEVKVPNKYHESDQNTEQADDKPKKPSPWQNLTSSYASLDPLYGVSDKEQASIRDKEQLGRGLLYNDTFASDRLLMMPPASCALLVLFSRNHNRIAKKLLELNERGSWKSDLSKLSEEELKQQDDEIFGTARHVNCGYYAGIILGDYLQQWLESTFEKALPSRKWDEMNMSTLMDAIKILKTKLNAADENAHNPKVWKLSKREVRIPVEGPPVVESEGVYERDSQSSKFRDEDLARILKDSTYEVAGAFGARHVPAVMRWIECQGMRTARDVWKLCTLNEFRAFIGLKEFQTFQEWNSDPEIASAMEDLVGHPANIPLHVGLHGEEAKKPRLGSGVCLPYTISRAILSDAIALVRGDRFYTDNATADVMTNWGLADCQPDPQNGAPGGMLEKLIRENLHQKALNYAIDPPVQPIIGYKQIQSGERTLVYELSGMHGIQVISRLIADTILSSKDTPRVEAQRMGMIVGLDHMNSNIKLVYKAVEKVMYHQDVKQYHDFIHSRIQECSTRRSPVSSDETVDVLRDVTNPLVSGCYCYLTESPQRSFKARAAARIAASGLTWQIKSHIQGCAPSHSVGDTFKKGASMAMMGALGALEETVKFVSGQDPGFKGGHGDTLAFYKTLTAENNAQVDPLSPDELAADCLRAISTLAFTIVNGTANALDYLLPEVTKPDEVPRIRETLETIIKGNNEPGLHEAFSRHALEATRLGHWNESLRGMVFKSEYQNRNSRSLPIGIIDSDFRLDRDTSSYLRLLDVEGYCLSVFENIVPIVISQVLSLPQVRRAPGGQGKLEKLKIAGSNSGIPTMHIRYDGTKS</sequence>
<evidence type="ECO:0000256" key="2">
    <source>
        <dbReference type="ARBA" id="ARBA00022964"/>
    </source>
</evidence>
<evidence type="ECO:0000313" key="7">
    <source>
        <dbReference type="Proteomes" id="UP000001072"/>
    </source>
</evidence>
<protein>
    <recommendedName>
        <fullName evidence="8">Heme peroxidase</fullName>
    </recommendedName>
</protein>
<accession>F4RMV7</accession>
<dbReference type="InterPro" id="IPR019791">
    <property type="entry name" value="Haem_peroxidase_animal"/>
</dbReference>
<dbReference type="Proteomes" id="UP000001072">
    <property type="component" value="Unassembled WGS sequence"/>
</dbReference>
<keyword evidence="2" id="KW-0223">Dioxygenase</keyword>
<dbReference type="Gene3D" id="1.10.640.10">
    <property type="entry name" value="Haem peroxidase domain superfamily, animal type"/>
    <property type="match status" value="1"/>
</dbReference>
<dbReference type="AlphaFoldDB" id="F4RMV7"/>
<dbReference type="InterPro" id="IPR050783">
    <property type="entry name" value="Oxylipin_biosynth_metab"/>
</dbReference>
<dbReference type="PANTHER" id="PTHR11903">
    <property type="entry name" value="PROSTAGLANDIN G/H SYNTHASE"/>
    <property type="match status" value="1"/>
</dbReference>
<dbReference type="GO" id="GO:0006979">
    <property type="term" value="P:response to oxidative stress"/>
    <property type="evidence" value="ECO:0007669"/>
    <property type="project" value="InterPro"/>
</dbReference>
<feature type="compositionally biased region" description="Basic and acidic residues" evidence="5">
    <location>
        <begin position="278"/>
        <end position="294"/>
    </location>
</feature>
<feature type="region of interest" description="Disordered" evidence="5">
    <location>
        <begin position="278"/>
        <end position="301"/>
    </location>
</feature>
<dbReference type="PANTHER" id="PTHR11903:SF37">
    <property type="entry name" value="PSI-PRODUCING OXYGENASE A"/>
    <property type="match status" value="1"/>
</dbReference>
<dbReference type="STRING" id="747676.F4RMV7"/>
<feature type="region of interest" description="Disordered" evidence="5">
    <location>
        <begin position="1"/>
        <end position="22"/>
    </location>
</feature>
<dbReference type="InParanoid" id="F4RMV7"/>
<gene>
    <name evidence="6" type="ORF">MELLADRAFT_116583</name>
</gene>
<dbReference type="HOGENOM" id="CLU_002329_2_0_1"/>
<dbReference type="GO" id="GO:0006631">
    <property type="term" value="P:fatty acid metabolic process"/>
    <property type="evidence" value="ECO:0007669"/>
    <property type="project" value="UniProtKB-ARBA"/>
</dbReference>
<keyword evidence="4" id="KW-0408">Iron</keyword>
<name>F4RMV7_MELLP</name>
<evidence type="ECO:0000256" key="1">
    <source>
        <dbReference type="ARBA" id="ARBA00022723"/>
    </source>
</evidence>
<dbReference type="GO" id="GO:0051213">
    <property type="term" value="F:dioxygenase activity"/>
    <property type="evidence" value="ECO:0007669"/>
    <property type="project" value="UniProtKB-KW"/>
</dbReference>
<dbReference type="EMBL" id="GL883109">
    <property type="protein sequence ID" value="EGG06315.1"/>
    <property type="molecule type" value="Genomic_DNA"/>
</dbReference>
<dbReference type="Pfam" id="PF03098">
    <property type="entry name" value="An_peroxidase"/>
    <property type="match status" value="2"/>
</dbReference>
<dbReference type="KEGG" id="mlr:MELLADRAFT_116583"/>
<dbReference type="VEuPathDB" id="FungiDB:MELLADRAFT_116583"/>
<dbReference type="RefSeq" id="XP_007410553.1">
    <property type="nucleotide sequence ID" value="XM_007410491.1"/>
</dbReference>
<dbReference type="PROSITE" id="PS50292">
    <property type="entry name" value="PEROXIDASE_3"/>
    <property type="match status" value="1"/>
</dbReference>
<dbReference type="GO" id="GO:0020037">
    <property type="term" value="F:heme binding"/>
    <property type="evidence" value="ECO:0007669"/>
    <property type="project" value="InterPro"/>
</dbReference>
<dbReference type="InterPro" id="IPR010255">
    <property type="entry name" value="Haem_peroxidase_sf"/>
</dbReference>
<proteinExistence type="predicted"/>
<dbReference type="InterPro" id="IPR037120">
    <property type="entry name" value="Haem_peroxidase_sf_animal"/>
</dbReference>
<evidence type="ECO:0008006" key="8">
    <source>
        <dbReference type="Google" id="ProtNLM"/>
    </source>
</evidence>
<feature type="compositionally biased region" description="Polar residues" evidence="5">
    <location>
        <begin position="1"/>
        <end position="19"/>
    </location>
</feature>
<dbReference type="GO" id="GO:0046872">
    <property type="term" value="F:metal ion binding"/>
    <property type="evidence" value="ECO:0007669"/>
    <property type="project" value="UniProtKB-KW"/>
</dbReference>
<dbReference type="OrthoDB" id="823504at2759"/>
<organism evidence="7">
    <name type="scientific">Melampsora larici-populina (strain 98AG31 / pathotype 3-4-7)</name>
    <name type="common">Poplar leaf rust fungus</name>
    <dbReference type="NCBI Taxonomy" id="747676"/>
    <lineage>
        <taxon>Eukaryota</taxon>
        <taxon>Fungi</taxon>
        <taxon>Dikarya</taxon>
        <taxon>Basidiomycota</taxon>
        <taxon>Pucciniomycotina</taxon>
        <taxon>Pucciniomycetes</taxon>
        <taxon>Pucciniales</taxon>
        <taxon>Melampsoraceae</taxon>
        <taxon>Melampsora</taxon>
    </lineage>
</organism>
<keyword evidence="3" id="KW-0560">Oxidoreductase</keyword>
<evidence type="ECO:0000256" key="3">
    <source>
        <dbReference type="ARBA" id="ARBA00023002"/>
    </source>
</evidence>
<dbReference type="SUPFAM" id="SSF48113">
    <property type="entry name" value="Heme-dependent peroxidases"/>
    <property type="match status" value="1"/>
</dbReference>
<keyword evidence="1" id="KW-0479">Metal-binding</keyword>
<evidence type="ECO:0000256" key="5">
    <source>
        <dbReference type="SAM" id="MobiDB-lite"/>
    </source>
</evidence>
<reference evidence="7" key="1">
    <citation type="journal article" date="2011" name="Proc. Natl. Acad. Sci. U.S.A.">
        <title>Obligate biotrophy features unraveled by the genomic analysis of rust fungi.</title>
        <authorList>
            <person name="Duplessis S."/>
            <person name="Cuomo C.A."/>
            <person name="Lin Y.-C."/>
            <person name="Aerts A."/>
            <person name="Tisserant E."/>
            <person name="Veneault-Fourrey C."/>
            <person name="Joly D.L."/>
            <person name="Hacquard S."/>
            <person name="Amselem J."/>
            <person name="Cantarel B.L."/>
            <person name="Chiu R."/>
            <person name="Coutinho P.M."/>
            <person name="Feau N."/>
            <person name="Field M."/>
            <person name="Frey P."/>
            <person name="Gelhaye E."/>
            <person name="Goldberg J."/>
            <person name="Grabherr M.G."/>
            <person name="Kodira C.D."/>
            <person name="Kohler A."/>
            <person name="Kuees U."/>
            <person name="Lindquist E.A."/>
            <person name="Lucas S.M."/>
            <person name="Mago R."/>
            <person name="Mauceli E."/>
            <person name="Morin E."/>
            <person name="Murat C."/>
            <person name="Pangilinan J.L."/>
            <person name="Park R."/>
            <person name="Pearson M."/>
            <person name="Quesneville H."/>
            <person name="Rouhier N."/>
            <person name="Sakthikumar S."/>
            <person name="Salamov A.A."/>
            <person name="Schmutz J."/>
            <person name="Selles B."/>
            <person name="Shapiro H."/>
            <person name="Tanguay P."/>
            <person name="Tuskan G.A."/>
            <person name="Henrissat B."/>
            <person name="Van de Peer Y."/>
            <person name="Rouze P."/>
            <person name="Ellis J.G."/>
            <person name="Dodds P.N."/>
            <person name="Schein J.E."/>
            <person name="Zhong S."/>
            <person name="Hamelin R.C."/>
            <person name="Grigoriev I.V."/>
            <person name="Szabo L.J."/>
            <person name="Martin F."/>
        </authorList>
    </citation>
    <scope>NUCLEOTIDE SEQUENCE [LARGE SCALE GENOMIC DNA]</scope>
    <source>
        <strain evidence="7">98AG31 / pathotype 3-4-7</strain>
    </source>
</reference>
<evidence type="ECO:0000313" key="6">
    <source>
        <dbReference type="EMBL" id="EGG06315.1"/>
    </source>
</evidence>
<dbReference type="eggNOG" id="KOG2408">
    <property type="taxonomic scope" value="Eukaryota"/>
</dbReference>
<keyword evidence="7" id="KW-1185">Reference proteome</keyword>
<dbReference type="GO" id="GO:0004601">
    <property type="term" value="F:peroxidase activity"/>
    <property type="evidence" value="ECO:0007669"/>
    <property type="project" value="InterPro"/>
</dbReference>
<evidence type="ECO:0000256" key="4">
    <source>
        <dbReference type="ARBA" id="ARBA00023004"/>
    </source>
</evidence>
<dbReference type="GeneID" id="18925841"/>